<dbReference type="PANTHER" id="PTHR46098">
    <property type="entry name" value="TRNA (CYTOSINE(38)-C(5))-METHYLTRANSFERASE"/>
    <property type="match status" value="1"/>
</dbReference>
<dbReference type="PROSITE" id="PS00095">
    <property type="entry name" value="C5_MTASE_2"/>
    <property type="match status" value="1"/>
</dbReference>
<keyword evidence="2 7" id="KW-0808">Transferase</keyword>
<reference evidence="9 10" key="1">
    <citation type="journal article" date="2015" name="Genome Biol. Evol.">
        <title>Comparative Genomics of a Bacterivorous Green Alga Reveals Evolutionary Causalities and Consequences of Phago-Mixotrophic Mode of Nutrition.</title>
        <authorList>
            <person name="Burns J.A."/>
            <person name="Paasch A."/>
            <person name="Narechania A."/>
            <person name="Kim E."/>
        </authorList>
    </citation>
    <scope>NUCLEOTIDE SEQUENCE [LARGE SCALE GENOMIC DNA]</scope>
    <source>
        <strain evidence="9 10">PLY_AMNH</strain>
    </source>
</reference>
<dbReference type="CDD" id="cd00315">
    <property type="entry name" value="Cyt_C5_DNA_methylase"/>
    <property type="match status" value="1"/>
</dbReference>
<comment type="caution">
    <text evidence="9">The sequence shown here is derived from an EMBL/GenBank/DDBJ whole genome shotgun (WGS) entry which is preliminary data.</text>
</comment>
<keyword evidence="3 7" id="KW-0949">S-adenosyl-L-methionine</keyword>
<evidence type="ECO:0000256" key="3">
    <source>
        <dbReference type="ARBA" id="ARBA00022691"/>
    </source>
</evidence>
<dbReference type="EC" id="2.1.1.204" evidence="4"/>
<comment type="similarity">
    <text evidence="7 8">Belongs to the class I-like SAM-binding methyltransferase superfamily. C5-methyltransferase family.</text>
</comment>
<protein>
    <recommendedName>
        <fullName evidence="5">tRNA (cytosine(38)-C(5))-methyltransferase</fullName>
        <ecNumber evidence="4">2.1.1.204</ecNumber>
    </recommendedName>
    <alternativeName>
        <fullName evidence="6">DNA (cytosine-5)-methyltransferase-like protein 2</fullName>
    </alternativeName>
</protein>
<name>A0AAE0BS44_9CHLO</name>
<sequence length="545" mass="59430">MSSNQQVLDRFKPVQMEEPHPARLGECIDTSATAVPSLLVPPHLEKSVTKDLKRIDWNISAHGLVLLEPEAPRKSTRAIQVKERAAASLSAFSALSSTRSNSLTPSEELSVASSQSSVDLWLDDEGEASLLFESTSAGFSPDSDSPVSIGGETDTNKLECEVLAAEVPSTLAQLLRAGDIVWDAHFQLHKYIIRGGAVEGRSSAVASCEGCHSLATAFSPAFRYIELFSGIGGFRLALDALNGRSVFSSEVLRYAIQVYQQNFGGVPPHGDIRHVGVLSVPPHDLLTAGFPCQPFTGGVDAPRRAFRDPRGQLFWHVVRIATHHHPKAMLLENVPGLLTCENGLVFSAVCRALCEAGYDVHHQVVNSSLLVPQYRARVYIVAIRKDITSASTTPFSFPPIPDEHPTVAGILQEDCGKYTLTERQWERVCGSPYFKEHPGSKLVQLDGISSTIRASYHSGYYAHSQFVAQEPSEENGGRPRFFTPRECARLQGFPDHFQLDGIDESMQYTCVGNAVSPPVITAIAHALLLFLGYPEDALKLSRMAT</sequence>
<dbReference type="Gene3D" id="3.40.50.150">
    <property type="entry name" value="Vaccinia Virus protein VP39"/>
    <property type="match status" value="1"/>
</dbReference>
<dbReference type="EMBL" id="LGRX02033319">
    <property type="protein sequence ID" value="KAK3241753.1"/>
    <property type="molecule type" value="Genomic_DNA"/>
</dbReference>
<dbReference type="AlphaFoldDB" id="A0AAE0BS44"/>
<dbReference type="InterPro" id="IPR031303">
    <property type="entry name" value="C5_meth_CS"/>
</dbReference>
<proteinExistence type="inferred from homology"/>
<dbReference type="SUPFAM" id="SSF53335">
    <property type="entry name" value="S-adenosyl-L-methionine-dependent methyltransferases"/>
    <property type="match status" value="1"/>
</dbReference>
<evidence type="ECO:0000256" key="7">
    <source>
        <dbReference type="PROSITE-ProRule" id="PRU01016"/>
    </source>
</evidence>
<evidence type="ECO:0000256" key="5">
    <source>
        <dbReference type="ARBA" id="ARBA00039681"/>
    </source>
</evidence>
<dbReference type="PRINTS" id="PR00105">
    <property type="entry name" value="C5METTRFRASE"/>
</dbReference>
<feature type="active site" evidence="7">
    <location>
        <position position="292"/>
    </location>
</feature>
<evidence type="ECO:0000256" key="4">
    <source>
        <dbReference type="ARBA" id="ARBA00039081"/>
    </source>
</evidence>
<evidence type="ECO:0000256" key="1">
    <source>
        <dbReference type="ARBA" id="ARBA00022603"/>
    </source>
</evidence>
<organism evidence="9 10">
    <name type="scientific">Cymbomonas tetramitiformis</name>
    <dbReference type="NCBI Taxonomy" id="36881"/>
    <lineage>
        <taxon>Eukaryota</taxon>
        <taxon>Viridiplantae</taxon>
        <taxon>Chlorophyta</taxon>
        <taxon>Pyramimonadophyceae</taxon>
        <taxon>Pyramimonadales</taxon>
        <taxon>Pyramimonadaceae</taxon>
        <taxon>Cymbomonas</taxon>
    </lineage>
</organism>
<dbReference type="Pfam" id="PF00145">
    <property type="entry name" value="DNA_methylase"/>
    <property type="match status" value="1"/>
</dbReference>
<keyword evidence="10" id="KW-1185">Reference proteome</keyword>
<keyword evidence="1 7" id="KW-0489">Methyltransferase</keyword>
<evidence type="ECO:0000256" key="6">
    <source>
        <dbReference type="ARBA" id="ARBA00042810"/>
    </source>
</evidence>
<dbReference type="Proteomes" id="UP001190700">
    <property type="component" value="Unassembled WGS sequence"/>
</dbReference>
<dbReference type="InterPro" id="IPR029063">
    <property type="entry name" value="SAM-dependent_MTases_sf"/>
</dbReference>
<evidence type="ECO:0000313" key="10">
    <source>
        <dbReference type="Proteomes" id="UP001190700"/>
    </source>
</evidence>
<dbReference type="InterPro" id="IPR001525">
    <property type="entry name" value="C5_MeTfrase"/>
</dbReference>
<dbReference type="Gene3D" id="3.90.120.10">
    <property type="entry name" value="DNA Methylase, subunit A, domain 2"/>
    <property type="match status" value="1"/>
</dbReference>
<gene>
    <name evidence="9" type="ORF">CYMTET_48509</name>
</gene>
<dbReference type="InterPro" id="IPR050750">
    <property type="entry name" value="C5-MTase"/>
</dbReference>
<dbReference type="GO" id="GO:0008168">
    <property type="term" value="F:methyltransferase activity"/>
    <property type="evidence" value="ECO:0007669"/>
    <property type="project" value="UniProtKB-KW"/>
</dbReference>
<dbReference type="PANTHER" id="PTHR46098:SF1">
    <property type="entry name" value="TRNA (CYTOSINE(38)-C(5))-METHYLTRANSFERASE"/>
    <property type="match status" value="1"/>
</dbReference>
<dbReference type="GO" id="GO:0032259">
    <property type="term" value="P:methylation"/>
    <property type="evidence" value="ECO:0007669"/>
    <property type="project" value="UniProtKB-KW"/>
</dbReference>
<dbReference type="PROSITE" id="PS51679">
    <property type="entry name" value="SAM_MT_C5"/>
    <property type="match status" value="1"/>
</dbReference>
<evidence type="ECO:0000256" key="8">
    <source>
        <dbReference type="RuleBase" id="RU000416"/>
    </source>
</evidence>
<dbReference type="NCBIfam" id="TIGR00675">
    <property type="entry name" value="dcm"/>
    <property type="match status" value="1"/>
</dbReference>
<accession>A0AAE0BS44</accession>
<evidence type="ECO:0000256" key="2">
    <source>
        <dbReference type="ARBA" id="ARBA00022679"/>
    </source>
</evidence>
<evidence type="ECO:0000313" key="9">
    <source>
        <dbReference type="EMBL" id="KAK3241753.1"/>
    </source>
</evidence>